<dbReference type="SUPFAM" id="SSF53448">
    <property type="entry name" value="Nucleotide-diphospho-sugar transferases"/>
    <property type="match status" value="1"/>
</dbReference>
<dbReference type="PANTHER" id="PTHR43398:SF1">
    <property type="entry name" value="DOLICHOL-PHOSPHATE MANNOSYLTRANSFERASE SUBUNIT 1"/>
    <property type="match status" value="1"/>
</dbReference>
<dbReference type="Pfam" id="PF00535">
    <property type="entry name" value="Glycos_transf_2"/>
    <property type="match status" value="1"/>
</dbReference>
<keyword evidence="6 8" id="KW-1133">Transmembrane helix</keyword>
<keyword evidence="5 8" id="KW-0812">Transmembrane</keyword>
<dbReference type="Pfam" id="PF04138">
    <property type="entry name" value="GtrA_DPMS_TM"/>
    <property type="match status" value="1"/>
</dbReference>
<evidence type="ECO:0000259" key="10">
    <source>
        <dbReference type="Pfam" id="PF04138"/>
    </source>
</evidence>
<dbReference type="AlphaFoldDB" id="A0A1I0P102"/>
<dbReference type="InterPro" id="IPR039528">
    <property type="entry name" value="DPM1-like"/>
</dbReference>
<evidence type="ECO:0000256" key="3">
    <source>
        <dbReference type="ARBA" id="ARBA00022676"/>
    </source>
</evidence>
<evidence type="ECO:0000259" key="9">
    <source>
        <dbReference type="Pfam" id="PF00535"/>
    </source>
</evidence>
<keyword evidence="4" id="KW-0808">Transferase</keyword>
<keyword evidence="3" id="KW-0328">Glycosyltransferase</keyword>
<dbReference type="InterPro" id="IPR001173">
    <property type="entry name" value="Glyco_trans_2-like"/>
</dbReference>
<evidence type="ECO:0000313" key="11">
    <source>
        <dbReference type="EMBL" id="SEW07841.1"/>
    </source>
</evidence>
<dbReference type="Proteomes" id="UP000199701">
    <property type="component" value="Unassembled WGS sequence"/>
</dbReference>
<evidence type="ECO:0000313" key="12">
    <source>
        <dbReference type="Proteomes" id="UP000199701"/>
    </source>
</evidence>
<dbReference type="OrthoDB" id="9810303at2"/>
<feature type="domain" description="GtrA/DPMS transmembrane" evidence="10">
    <location>
        <begin position="242"/>
        <end position="352"/>
    </location>
</feature>
<dbReference type="EMBL" id="FOJI01000004">
    <property type="protein sequence ID" value="SEW07841.1"/>
    <property type="molecule type" value="Genomic_DNA"/>
</dbReference>
<evidence type="ECO:0000256" key="8">
    <source>
        <dbReference type="SAM" id="Phobius"/>
    </source>
</evidence>
<dbReference type="Gene3D" id="3.90.550.10">
    <property type="entry name" value="Spore Coat Polysaccharide Biosynthesis Protein SpsA, Chain A"/>
    <property type="match status" value="1"/>
</dbReference>
<comment type="subcellular location">
    <subcellularLocation>
        <location evidence="1">Membrane</location>
        <topology evidence="1">Multi-pass membrane protein</topology>
    </subcellularLocation>
</comment>
<organism evidence="11 12">
    <name type="scientific">[Clostridium] fimetarium</name>
    <dbReference type="NCBI Taxonomy" id="99656"/>
    <lineage>
        <taxon>Bacteria</taxon>
        <taxon>Bacillati</taxon>
        <taxon>Bacillota</taxon>
        <taxon>Clostridia</taxon>
        <taxon>Lachnospirales</taxon>
        <taxon>Lachnospiraceae</taxon>
    </lineage>
</organism>
<evidence type="ECO:0000256" key="4">
    <source>
        <dbReference type="ARBA" id="ARBA00022679"/>
    </source>
</evidence>
<feature type="transmembrane region" description="Helical" evidence="8">
    <location>
        <begin position="273"/>
        <end position="290"/>
    </location>
</feature>
<feature type="transmembrane region" description="Helical" evidence="8">
    <location>
        <begin position="302"/>
        <end position="323"/>
    </location>
</feature>
<sequence length="355" mass="40422">MGISIVLLAYKESENLKILLPQIIDNLKKTKEAYEILVIDTAEPLDNTEVVCEEFGAKYINQEEPGFAGAFRTGIKYACMDKFLIMDSDGSHNPIYIPDIYNMFVNSNCDLAIGSRYVKGGHTSDSKSSIVMSKILNTVFRICLGIKASDISTDFRMYHTNQLKSISLKCKNYDVLQEVLLKLKMNRKDFKIGEVPITFDQRMFGESKRKLIPFIISYVQTLIRLVSIRLSTSTTFKNLFLYGIFGLSAAFVEYCIFILLYKVTSMSPEQVNIIGALCGLAFSFPTNTFLNFKKTNNLFKRFVSYGSICFVGMGFSTFIIFIFKDSMNLLVLKAFLMIFVSIVQFILNKKITYRD</sequence>
<keyword evidence="12" id="KW-1185">Reference proteome</keyword>
<protein>
    <submittedName>
        <fullName evidence="11">Putative flippase GtrA (Transmembrane translocase of bactoprenol-linked glucose)</fullName>
    </submittedName>
</protein>
<accession>A0A1I0P102</accession>
<evidence type="ECO:0000256" key="7">
    <source>
        <dbReference type="ARBA" id="ARBA00023136"/>
    </source>
</evidence>
<feature type="transmembrane region" description="Helical" evidence="8">
    <location>
        <begin position="329"/>
        <end position="347"/>
    </location>
</feature>
<reference evidence="11 12" key="1">
    <citation type="submission" date="2016-10" db="EMBL/GenBank/DDBJ databases">
        <authorList>
            <person name="de Groot N.N."/>
        </authorList>
    </citation>
    <scope>NUCLEOTIDE SEQUENCE [LARGE SCALE GENOMIC DNA]</scope>
    <source>
        <strain evidence="11 12">DSM 9179</strain>
    </source>
</reference>
<feature type="domain" description="Glycosyltransferase 2-like" evidence="9">
    <location>
        <begin position="4"/>
        <end position="161"/>
    </location>
</feature>
<name>A0A1I0P102_9FIRM</name>
<dbReference type="InterPro" id="IPR007267">
    <property type="entry name" value="GtrA_DPMS_TM"/>
</dbReference>
<dbReference type="InterPro" id="IPR029044">
    <property type="entry name" value="Nucleotide-diphossugar_trans"/>
</dbReference>
<dbReference type="GO" id="GO:0004582">
    <property type="term" value="F:dolichyl-phosphate beta-D-mannosyltransferase activity"/>
    <property type="evidence" value="ECO:0007669"/>
    <property type="project" value="InterPro"/>
</dbReference>
<dbReference type="GO" id="GO:0016020">
    <property type="term" value="C:membrane"/>
    <property type="evidence" value="ECO:0007669"/>
    <property type="project" value="UniProtKB-SubCell"/>
</dbReference>
<evidence type="ECO:0000256" key="6">
    <source>
        <dbReference type="ARBA" id="ARBA00022989"/>
    </source>
</evidence>
<gene>
    <name evidence="11" type="ORF">SAMN05421659_10471</name>
</gene>
<dbReference type="GO" id="GO:0000271">
    <property type="term" value="P:polysaccharide biosynthetic process"/>
    <property type="evidence" value="ECO:0007669"/>
    <property type="project" value="InterPro"/>
</dbReference>
<evidence type="ECO:0000256" key="2">
    <source>
        <dbReference type="ARBA" id="ARBA00006739"/>
    </source>
</evidence>
<evidence type="ECO:0000256" key="5">
    <source>
        <dbReference type="ARBA" id="ARBA00022692"/>
    </source>
</evidence>
<dbReference type="PANTHER" id="PTHR43398">
    <property type="entry name" value="DOLICHOL-PHOSPHATE MANNOSYLTRANSFERASE SUBUNIT 1"/>
    <property type="match status" value="1"/>
</dbReference>
<dbReference type="STRING" id="99656.SAMN05421659_10471"/>
<keyword evidence="7 8" id="KW-0472">Membrane</keyword>
<comment type="similarity">
    <text evidence="2">Belongs to the glycosyltransferase 2 family.</text>
</comment>
<proteinExistence type="inferred from homology"/>
<feature type="transmembrane region" description="Helical" evidence="8">
    <location>
        <begin position="239"/>
        <end position="261"/>
    </location>
</feature>
<dbReference type="RefSeq" id="WP_092451818.1">
    <property type="nucleotide sequence ID" value="NZ_FOJI01000004.1"/>
</dbReference>
<feature type="transmembrane region" description="Helical" evidence="8">
    <location>
        <begin position="211"/>
        <end position="227"/>
    </location>
</feature>
<evidence type="ECO:0000256" key="1">
    <source>
        <dbReference type="ARBA" id="ARBA00004141"/>
    </source>
</evidence>